<dbReference type="EMBL" id="BAAAPH010000005">
    <property type="protein sequence ID" value="GAA1562096.1"/>
    <property type="molecule type" value="Genomic_DNA"/>
</dbReference>
<feature type="domain" description="Phthiocerol/phthiodiolone dimycocerosyl transferase C-terminal" evidence="13">
    <location>
        <begin position="191"/>
        <end position="364"/>
    </location>
</feature>
<feature type="region of interest" description="Disordered" evidence="12">
    <location>
        <begin position="165"/>
        <end position="190"/>
    </location>
</feature>
<dbReference type="Proteomes" id="UP001501705">
    <property type="component" value="Unassembled WGS sequence"/>
</dbReference>
<keyword evidence="8" id="KW-0012">Acyltransferase</keyword>
<evidence type="ECO:0000256" key="4">
    <source>
        <dbReference type="ARBA" id="ARBA00006558"/>
    </source>
</evidence>
<gene>
    <name evidence="14" type="ORF">GCM10009804_18530</name>
</gene>
<keyword evidence="7" id="KW-0808">Transferase</keyword>
<dbReference type="InterPro" id="IPR031641">
    <property type="entry name" value="PapA_C"/>
</dbReference>
<evidence type="ECO:0000256" key="1">
    <source>
        <dbReference type="ARBA" id="ARBA00000026"/>
    </source>
</evidence>
<comment type="catalytic activity">
    <reaction evidence="2">
        <text>2 a mycocerosyl-[mycocerosic acid synthase] + a phenolphthiocerol = a dimycocerosyl phenolphthiocerol + 2 holo-[mycocerosic acid synthase].</text>
        <dbReference type="EC" id="2.3.1.282"/>
    </reaction>
</comment>
<comment type="similarity">
    <text evidence="4">Belongs to the acyltransferase PapA5 family.</text>
</comment>
<comment type="catalytic activity">
    <reaction evidence="1">
        <text>2 a mycocerosyl-[mycocerosic acid synthase] + a phthiocerol = a dimycocerosyl phthiocerol + 2 holo-[mycocerosic acid synthase].</text>
        <dbReference type="EC" id="2.3.1.282"/>
    </reaction>
</comment>
<comment type="catalytic activity">
    <reaction evidence="3">
        <text>2 a mycocerosyl-[mycocerosic acid synthase] + a phthiodiolone = a dimycocerosyl phthiodiolone + 2 holo-[mycocerosic acid synthase].</text>
        <dbReference type="EC" id="2.3.1.282"/>
    </reaction>
</comment>
<evidence type="ECO:0000256" key="2">
    <source>
        <dbReference type="ARBA" id="ARBA00000625"/>
    </source>
</evidence>
<dbReference type="RefSeq" id="WP_344232979.1">
    <property type="nucleotide sequence ID" value="NZ_BAAAPH010000005.1"/>
</dbReference>
<evidence type="ECO:0000256" key="12">
    <source>
        <dbReference type="SAM" id="MobiDB-lite"/>
    </source>
</evidence>
<evidence type="ECO:0000313" key="15">
    <source>
        <dbReference type="Proteomes" id="UP001501705"/>
    </source>
</evidence>
<evidence type="ECO:0000256" key="3">
    <source>
        <dbReference type="ARBA" id="ARBA00001907"/>
    </source>
</evidence>
<name>A0ABP4NHY0_9ACTN</name>
<comment type="caution">
    <text evidence="14">The sequence shown here is derived from an EMBL/GenBank/DDBJ whole genome shotgun (WGS) entry which is preliminary data.</text>
</comment>
<dbReference type="Gene3D" id="3.30.559.10">
    <property type="entry name" value="Chloramphenicol acetyltransferase-like domain"/>
    <property type="match status" value="1"/>
</dbReference>
<dbReference type="Pfam" id="PF16911">
    <property type="entry name" value="PapA_C"/>
    <property type="match status" value="1"/>
</dbReference>
<evidence type="ECO:0000256" key="11">
    <source>
        <dbReference type="ARBA" id="ARBA00033407"/>
    </source>
</evidence>
<evidence type="ECO:0000256" key="10">
    <source>
        <dbReference type="ARBA" id="ARBA00032317"/>
    </source>
</evidence>
<evidence type="ECO:0000259" key="13">
    <source>
        <dbReference type="Pfam" id="PF16911"/>
    </source>
</evidence>
<dbReference type="EC" id="2.3.1.282" evidence="5"/>
<accession>A0ABP4NHY0</accession>
<reference evidence="15" key="1">
    <citation type="journal article" date="2019" name="Int. J. Syst. Evol. Microbiol.">
        <title>The Global Catalogue of Microorganisms (GCM) 10K type strain sequencing project: providing services to taxonomists for standard genome sequencing and annotation.</title>
        <authorList>
            <consortium name="The Broad Institute Genomics Platform"/>
            <consortium name="The Broad Institute Genome Sequencing Center for Infectious Disease"/>
            <person name="Wu L."/>
            <person name="Ma J."/>
        </authorList>
    </citation>
    <scope>NUCLEOTIDE SEQUENCE [LARGE SCALE GENOMIC DNA]</scope>
    <source>
        <strain evidence="15">JCM 15572</strain>
    </source>
</reference>
<evidence type="ECO:0000256" key="5">
    <source>
        <dbReference type="ARBA" id="ARBA00012866"/>
    </source>
</evidence>
<sequence>MQQQRDLDYAEVLMKPLTATVAVSYRGQLDIESLVAAYRQLCCRHSILSARIHAKDAGFELSVGDDPNPKLSVLTGDEETLWDTARGSWDDTEGVVQLIVVHAENRGYIAIRHSHAIMDGGVTFPLLSELWAIYTDLAAGRPMQNVARDELSIGPADLLSTRWTETSPIPVPQPAEVPADSGSGAFDPGVSRRLTLSEKDTDRLLGVARAQSVTVGGLLTGATVLATTKLTGPPPSGIVTILAGIDLRRHLEPPVPVTRTANLYGRSIADVNAGPDATATSIAREVNDQQRAALRTRNLEIAGVDNPGYQPRTLAGYFIVNNYGILPSFPPSGSVRIVDFTVMPAVDMSAAQFYYQRFYTFDGRINSFMTYPSRFSGEPIELVVANFLRELTAITGTTPELADKDFHRY</sequence>
<evidence type="ECO:0000256" key="9">
    <source>
        <dbReference type="ARBA" id="ARBA00030465"/>
    </source>
</evidence>
<keyword evidence="15" id="KW-1185">Reference proteome</keyword>
<proteinExistence type="inferred from homology"/>
<evidence type="ECO:0000256" key="7">
    <source>
        <dbReference type="ARBA" id="ARBA00022679"/>
    </source>
</evidence>
<evidence type="ECO:0000256" key="6">
    <source>
        <dbReference type="ARBA" id="ARBA00013449"/>
    </source>
</evidence>
<evidence type="ECO:0000313" key="14">
    <source>
        <dbReference type="EMBL" id="GAA1562096.1"/>
    </source>
</evidence>
<dbReference type="Gene3D" id="3.30.559.30">
    <property type="entry name" value="Nonribosomal peptide synthetase, condensation domain"/>
    <property type="match status" value="1"/>
</dbReference>
<dbReference type="SUPFAM" id="SSF52777">
    <property type="entry name" value="CoA-dependent acyltransferases"/>
    <property type="match status" value="2"/>
</dbReference>
<evidence type="ECO:0000256" key="8">
    <source>
        <dbReference type="ARBA" id="ARBA00023315"/>
    </source>
</evidence>
<organism evidence="14 15">
    <name type="scientific">Kribbella hippodromi</name>
    <dbReference type="NCBI Taxonomy" id="434347"/>
    <lineage>
        <taxon>Bacteria</taxon>
        <taxon>Bacillati</taxon>
        <taxon>Actinomycetota</taxon>
        <taxon>Actinomycetes</taxon>
        <taxon>Propionibacteriales</taxon>
        <taxon>Kribbellaceae</taxon>
        <taxon>Kribbella</taxon>
    </lineage>
</organism>
<dbReference type="InterPro" id="IPR023213">
    <property type="entry name" value="CAT-like_dom_sf"/>
</dbReference>
<protein>
    <recommendedName>
        <fullName evidence="6">Phthiocerol/phthiodiolone dimycocerosyl transferase</fullName>
        <ecNumber evidence="5">2.3.1.282</ecNumber>
    </recommendedName>
    <alternativeName>
        <fullName evidence="11">Acyltransferase PapA5</fullName>
    </alternativeName>
    <alternativeName>
        <fullName evidence="9">Phthiocerol/phthiodiolone O-acyltransferase</fullName>
    </alternativeName>
    <alternativeName>
        <fullName evidence="10">Polyketide synthase-associated protein A5</fullName>
    </alternativeName>
</protein>